<dbReference type="GO" id="GO:0003723">
    <property type="term" value="F:RNA binding"/>
    <property type="evidence" value="ECO:0007669"/>
    <property type="project" value="InterPro"/>
</dbReference>
<organism evidence="17">
    <name type="scientific">bioreactor metagenome</name>
    <dbReference type="NCBI Taxonomy" id="1076179"/>
    <lineage>
        <taxon>unclassified sequences</taxon>
        <taxon>metagenomes</taxon>
        <taxon>ecological metagenomes</taxon>
    </lineage>
</organism>
<feature type="domain" description="CRESS-DNA virus Rep endonuclease" evidence="16">
    <location>
        <begin position="11"/>
        <end position="127"/>
    </location>
</feature>
<dbReference type="Gene3D" id="3.40.50.300">
    <property type="entry name" value="P-loop containing nucleotide triphosphate hydrolases"/>
    <property type="match status" value="1"/>
</dbReference>
<proteinExistence type="inferred from homology"/>
<dbReference type="GO" id="GO:0046872">
    <property type="term" value="F:metal ion binding"/>
    <property type="evidence" value="ECO:0007669"/>
    <property type="project" value="UniProtKB-KW"/>
</dbReference>
<keyword evidence="11" id="KW-0190">Covalent protein-DNA linkage</keyword>
<keyword evidence="9" id="KW-0255">Endonuclease</keyword>
<gene>
    <name evidence="17" type="ORF">SDC9_81109</name>
</gene>
<evidence type="ECO:0000256" key="6">
    <source>
        <dbReference type="ARBA" id="ARBA00022722"/>
    </source>
</evidence>
<evidence type="ECO:0000259" key="16">
    <source>
        <dbReference type="PROSITE" id="PS52020"/>
    </source>
</evidence>
<evidence type="ECO:0000256" key="9">
    <source>
        <dbReference type="ARBA" id="ARBA00022759"/>
    </source>
</evidence>
<evidence type="ECO:0000256" key="4">
    <source>
        <dbReference type="ARBA" id="ARBA00022695"/>
    </source>
</evidence>
<evidence type="ECO:0000256" key="7">
    <source>
        <dbReference type="ARBA" id="ARBA00022723"/>
    </source>
</evidence>
<dbReference type="GO" id="GO:0004519">
    <property type="term" value="F:endonuclease activity"/>
    <property type="evidence" value="ECO:0007669"/>
    <property type="project" value="UniProtKB-KW"/>
</dbReference>
<evidence type="ECO:0000256" key="10">
    <source>
        <dbReference type="ARBA" id="ARBA00022801"/>
    </source>
</evidence>
<dbReference type="GO" id="GO:0003724">
    <property type="term" value="F:RNA helicase activity"/>
    <property type="evidence" value="ECO:0007669"/>
    <property type="project" value="InterPro"/>
</dbReference>
<dbReference type="InterPro" id="IPR049912">
    <property type="entry name" value="CRESS_DNA_REP"/>
</dbReference>
<comment type="similarity">
    <text evidence="2">Belongs to the nanoviruses/circoviruses replication-associated protein family.</text>
</comment>
<keyword evidence="6" id="KW-0540">Nuclease</keyword>
<evidence type="ECO:0000256" key="13">
    <source>
        <dbReference type="ARBA" id="ARBA00023268"/>
    </source>
</evidence>
<dbReference type="PROSITE" id="PS52020">
    <property type="entry name" value="CRESS_DNA_REP"/>
    <property type="match status" value="1"/>
</dbReference>
<protein>
    <recommendedName>
        <fullName evidence="14">ATP-dependent helicase Rep</fullName>
    </recommendedName>
    <alternativeName>
        <fullName evidence="15">RepP</fullName>
    </alternativeName>
</protein>
<keyword evidence="8" id="KW-0547">Nucleotide-binding</keyword>
<accession>A0A644Z731</accession>
<name>A0A644Z731_9ZZZZ</name>
<evidence type="ECO:0000256" key="3">
    <source>
        <dbReference type="ARBA" id="ARBA00022679"/>
    </source>
</evidence>
<dbReference type="SUPFAM" id="SSF52540">
    <property type="entry name" value="P-loop containing nucleoside triphosphate hydrolases"/>
    <property type="match status" value="1"/>
</dbReference>
<dbReference type="GO" id="GO:0016779">
    <property type="term" value="F:nucleotidyltransferase activity"/>
    <property type="evidence" value="ECO:0007669"/>
    <property type="project" value="UniProtKB-KW"/>
</dbReference>
<evidence type="ECO:0000256" key="15">
    <source>
        <dbReference type="ARBA" id="ARBA00032243"/>
    </source>
</evidence>
<dbReference type="EMBL" id="VSSQ01006999">
    <property type="protein sequence ID" value="MPM34523.1"/>
    <property type="molecule type" value="Genomic_DNA"/>
</dbReference>
<dbReference type="Pfam" id="PF02407">
    <property type="entry name" value="Viral_Rep"/>
    <property type="match status" value="1"/>
</dbReference>
<reference evidence="17" key="1">
    <citation type="submission" date="2019-08" db="EMBL/GenBank/DDBJ databases">
        <authorList>
            <person name="Kucharzyk K."/>
            <person name="Murdoch R.W."/>
            <person name="Higgins S."/>
            <person name="Loffler F."/>
        </authorList>
    </citation>
    <scope>NUCLEOTIDE SEQUENCE</scope>
</reference>
<evidence type="ECO:0000256" key="14">
    <source>
        <dbReference type="ARBA" id="ARBA00030754"/>
    </source>
</evidence>
<evidence type="ECO:0000313" key="17">
    <source>
        <dbReference type="EMBL" id="MPM34523.1"/>
    </source>
</evidence>
<comment type="cofactor">
    <cofactor evidence="1">
        <name>Mn(2+)</name>
        <dbReference type="ChEBI" id="CHEBI:29035"/>
    </cofactor>
</comment>
<dbReference type="GO" id="GO:0003677">
    <property type="term" value="F:DNA binding"/>
    <property type="evidence" value="ECO:0007669"/>
    <property type="project" value="UniProtKB-KW"/>
</dbReference>
<evidence type="ECO:0000256" key="8">
    <source>
        <dbReference type="ARBA" id="ARBA00022741"/>
    </source>
</evidence>
<dbReference type="GO" id="GO:0000166">
    <property type="term" value="F:nucleotide binding"/>
    <property type="evidence" value="ECO:0007669"/>
    <property type="project" value="UniProtKB-KW"/>
</dbReference>
<dbReference type="InterPro" id="IPR027417">
    <property type="entry name" value="P-loop_NTPase"/>
</dbReference>
<evidence type="ECO:0000256" key="11">
    <source>
        <dbReference type="ARBA" id="ARBA00023124"/>
    </source>
</evidence>
<dbReference type="AlphaFoldDB" id="A0A644Z731"/>
<comment type="caution">
    <text evidence="17">The sequence shown here is derived from an EMBL/GenBank/DDBJ whole genome shotgun (WGS) entry which is preliminary data.</text>
</comment>
<keyword evidence="12" id="KW-0238">DNA-binding</keyword>
<dbReference type="InterPro" id="IPR000605">
    <property type="entry name" value="Helicase_SF3_ssDNA/RNA_vir"/>
</dbReference>
<evidence type="ECO:0000256" key="1">
    <source>
        <dbReference type="ARBA" id="ARBA00001936"/>
    </source>
</evidence>
<sequence>MSHKGDGNVRDTQSRKYLITINHFLEHGYTRESIREKIKALKSLVYFCVAEEKGLETGTHHIHIYIAFSSGVRFSTMKNVFSLGGDIEPAKGSSAENRDYVCKSGKWENGEKSDTKIEGTFEEYGEMPIEHQGVSGEEAAIIERIRNGATNVDILNEFPHYLRGLRDIEYDRQALRAEEYRDKWRELKTTYIWGTTGAGKTRLVMEGFGYVNVYAVNDYKHPFDGYAGKSVILFDEFASSFRIQDMNNYLDGYPLALPARYSNKQACYDRVFIVSNLDLRDQYSLVRINQYEVWAAFIRRIHKVIRFCADGSKQEYQTSDYLYGSGMWKELPADTPTPFTSLE</sequence>
<dbReference type="GO" id="GO:0016787">
    <property type="term" value="F:hydrolase activity"/>
    <property type="evidence" value="ECO:0007669"/>
    <property type="project" value="UniProtKB-KW"/>
</dbReference>
<keyword evidence="7" id="KW-0479">Metal-binding</keyword>
<dbReference type="Pfam" id="PF00910">
    <property type="entry name" value="RNA_helicase"/>
    <property type="match status" value="1"/>
</dbReference>
<evidence type="ECO:0000256" key="5">
    <source>
        <dbReference type="ARBA" id="ARBA00022705"/>
    </source>
</evidence>
<evidence type="ECO:0000256" key="12">
    <source>
        <dbReference type="ARBA" id="ARBA00023125"/>
    </source>
</evidence>
<keyword evidence="5" id="KW-0235">DNA replication</keyword>
<keyword evidence="3" id="KW-0808">Transferase</keyword>
<keyword evidence="10" id="KW-0378">Hydrolase</keyword>
<dbReference type="GO" id="GO:0006260">
    <property type="term" value="P:DNA replication"/>
    <property type="evidence" value="ECO:0007669"/>
    <property type="project" value="UniProtKB-KW"/>
</dbReference>
<keyword evidence="4" id="KW-0548">Nucleotidyltransferase</keyword>
<dbReference type="Gene3D" id="3.40.1310.20">
    <property type="match status" value="1"/>
</dbReference>
<evidence type="ECO:0000256" key="2">
    <source>
        <dbReference type="ARBA" id="ARBA00008545"/>
    </source>
</evidence>
<keyword evidence="13" id="KW-0511">Multifunctional enzyme</keyword>